<dbReference type="Gene3D" id="2.60.120.620">
    <property type="entry name" value="q2cbj1_9rhob like domain"/>
    <property type="match status" value="1"/>
</dbReference>
<reference evidence="1 2" key="1">
    <citation type="submission" date="2017-04" db="EMBL/GenBank/DDBJ databases">
        <authorList>
            <person name="Afonso C.L."/>
            <person name="Miller P.J."/>
            <person name="Scott M.A."/>
            <person name="Spackman E."/>
            <person name="Goraichik I."/>
            <person name="Dimitrov K.M."/>
            <person name="Suarez D.L."/>
            <person name="Swayne D.E."/>
        </authorList>
    </citation>
    <scope>NUCLEOTIDE SEQUENCE [LARGE SCALE GENOMIC DNA]</scope>
    <source>
        <strain evidence="1 2">USBA 355</strain>
    </source>
</reference>
<proteinExistence type="predicted"/>
<protein>
    <submittedName>
        <fullName evidence="1">Ectoine hydroxylase-related dioxygenase, phytanoyl-CoA dioxygenase (PhyH) family</fullName>
    </submittedName>
</protein>
<accession>A0A1Y6C6A9</accession>
<dbReference type="EMBL" id="FWZX01000017">
    <property type="protein sequence ID" value="SMF47902.1"/>
    <property type="molecule type" value="Genomic_DNA"/>
</dbReference>
<evidence type="ECO:0000313" key="2">
    <source>
        <dbReference type="Proteomes" id="UP000192917"/>
    </source>
</evidence>
<dbReference type="PANTHER" id="PTHR20883:SF49">
    <property type="entry name" value="PHYTANOYL-COA DIOXYGENASE"/>
    <property type="match status" value="1"/>
</dbReference>
<dbReference type="SUPFAM" id="SSF51197">
    <property type="entry name" value="Clavaminate synthase-like"/>
    <property type="match status" value="1"/>
</dbReference>
<dbReference type="Pfam" id="PF05721">
    <property type="entry name" value="PhyH"/>
    <property type="match status" value="1"/>
</dbReference>
<evidence type="ECO:0000313" key="1">
    <source>
        <dbReference type="EMBL" id="SMF47902.1"/>
    </source>
</evidence>
<name>A0A1Y6C6A9_9PROT</name>
<dbReference type="GO" id="GO:0005506">
    <property type="term" value="F:iron ion binding"/>
    <property type="evidence" value="ECO:0007669"/>
    <property type="project" value="UniProtKB-ARBA"/>
</dbReference>
<keyword evidence="1" id="KW-0560">Oxidoreductase</keyword>
<sequence length="269" mass="29836">MAPTAETIEAFRADGAVALRGVLDAGWIETLRAGLERNLAEPGPYARHYTPAGGSGAFRGDYCNWQRIPEYRDFMERSPAAGLAAALMGSQRARVFHEHVLVKEPSTAERTPWHHDQPYYCVEGRQTVSLWIPLDPVARETCVEFVAGSHGWGRRFRPTKFTGNSYERGSADGLEPTPPIEDERRSYRILGWDLEPGDCIAFNFLTLHGAPGNASSERRRRAFAARFLGDDVVYAERAGEVSPPFPEIVGKLPDGAALPEALFPVVWPR</sequence>
<organism evidence="1 2">
    <name type="scientific">Tistlia consotensis USBA 355</name>
    <dbReference type="NCBI Taxonomy" id="560819"/>
    <lineage>
        <taxon>Bacteria</taxon>
        <taxon>Pseudomonadati</taxon>
        <taxon>Pseudomonadota</taxon>
        <taxon>Alphaproteobacteria</taxon>
        <taxon>Rhodospirillales</taxon>
        <taxon>Rhodovibrionaceae</taxon>
        <taxon>Tistlia</taxon>
    </lineage>
</organism>
<dbReference type="Proteomes" id="UP000192917">
    <property type="component" value="Unassembled WGS sequence"/>
</dbReference>
<dbReference type="PANTHER" id="PTHR20883">
    <property type="entry name" value="PHYTANOYL-COA DIOXYGENASE DOMAIN CONTAINING 1"/>
    <property type="match status" value="1"/>
</dbReference>
<dbReference type="GO" id="GO:0016706">
    <property type="term" value="F:2-oxoglutarate-dependent dioxygenase activity"/>
    <property type="evidence" value="ECO:0007669"/>
    <property type="project" value="UniProtKB-ARBA"/>
</dbReference>
<gene>
    <name evidence="1" type="ORF">SAMN05428998_11725</name>
</gene>
<dbReference type="InterPro" id="IPR008775">
    <property type="entry name" value="Phytyl_CoA_dOase-like"/>
</dbReference>
<dbReference type="AlphaFoldDB" id="A0A1Y6C6A9"/>
<keyword evidence="2" id="KW-1185">Reference proteome</keyword>
<keyword evidence="1" id="KW-0223">Dioxygenase</keyword>
<dbReference type="STRING" id="560819.SAMN05428998_11725"/>
<dbReference type="RefSeq" id="WP_085124259.1">
    <property type="nucleotide sequence ID" value="NZ_FWZX01000017.1"/>
</dbReference>